<dbReference type="GO" id="GO:0015232">
    <property type="term" value="F:heme transmembrane transporter activity"/>
    <property type="evidence" value="ECO:0007669"/>
    <property type="project" value="TreeGrafter"/>
</dbReference>
<sequence length="465" mass="51374">MEDFSYSLAFSPERNSSNVNSNTPLLSHNSPGIKSSYAVSSLRWKILFGFSLLSFSSACLWITFAPCLFVFMSHYRHTTPSYINSLSTVYMFIYPFLLLPSIKIFDIYGLRNGVLLGAFLNAFGALLRFLGAFGPSGFWCLFMGQAFAAAANVFIIGVPPKLANLWFQIGEQNIAIAVGVMANNAGIAAGFILSPYMIKKETAKSDIPEYMLLQFGVCTLIYAFLVFTFDTDSTSITIERRAHQIKTTLLSTMKIYLTSLPFLLLSTSFGIIIGAQYAVSTLLAQMVVPVFSMYDESQVGLLGFSIVIAGVIGSLLIGFYLDYSFAYRNTCRVLYIGATISLALFNIGLCLQSLKLVFLGSICFGMFTFAITPAVFQFVTTIKLANNQVKDEITTTGILNSVVQVWGIMLVAVMDVMENSKEKFTMRIANWGLFIVVMIGIWLLWLIVEGEKEDNDAGTNEENQA</sequence>
<name>A0A9N8WET1_9GLOM</name>
<keyword evidence="7" id="KW-1185">Reference proteome</keyword>
<accession>A0A9N8WET1</accession>
<dbReference type="PANTHER" id="PTHR10924:SF4">
    <property type="entry name" value="GH15861P"/>
    <property type="match status" value="1"/>
</dbReference>
<organism evidence="6 7">
    <name type="scientific">Ambispora gerdemannii</name>
    <dbReference type="NCBI Taxonomy" id="144530"/>
    <lineage>
        <taxon>Eukaryota</taxon>
        <taxon>Fungi</taxon>
        <taxon>Fungi incertae sedis</taxon>
        <taxon>Mucoromycota</taxon>
        <taxon>Glomeromycotina</taxon>
        <taxon>Glomeromycetes</taxon>
        <taxon>Archaeosporales</taxon>
        <taxon>Ambisporaceae</taxon>
        <taxon>Ambispora</taxon>
    </lineage>
</organism>
<evidence type="ECO:0000256" key="1">
    <source>
        <dbReference type="ARBA" id="ARBA00004141"/>
    </source>
</evidence>
<dbReference type="OrthoDB" id="422206at2759"/>
<feature type="transmembrane region" description="Helical" evidence="5">
    <location>
        <begin position="114"/>
        <end position="131"/>
    </location>
</feature>
<keyword evidence="2 5" id="KW-0812">Transmembrane</keyword>
<dbReference type="InterPro" id="IPR011701">
    <property type="entry name" value="MFS"/>
</dbReference>
<dbReference type="Proteomes" id="UP000789831">
    <property type="component" value="Unassembled WGS sequence"/>
</dbReference>
<feature type="transmembrane region" description="Helical" evidence="5">
    <location>
        <begin position="210"/>
        <end position="229"/>
    </location>
</feature>
<feature type="transmembrane region" description="Helical" evidence="5">
    <location>
        <begin position="428"/>
        <end position="448"/>
    </location>
</feature>
<feature type="transmembrane region" description="Helical" evidence="5">
    <location>
        <begin position="46"/>
        <end position="71"/>
    </location>
</feature>
<reference evidence="6" key="1">
    <citation type="submission" date="2021-06" db="EMBL/GenBank/DDBJ databases">
        <authorList>
            <person name="Kallberg Y."/>
            <person name="Tangrot J."/>
            <person name="Rosling A."/>
        </authorList>
    </citation>
    <scope>NUCLEOTIDE SEQUENCE</scope>
    <source>
        <strain evidence="6">MT106</strain>
    </source>
</reference>
<feature type="transmembrane region" description="Helical" evidence="5">
    <location>
        <begin position="138"/>
        <end position="158"/>
    </location>
</feature>
<evidence type="ECO:0000313" key="7">
    <source>
        <dbReference type="Proteomes" id="UP000789831"/>
    </source>
</evidence>
<feature type="transmembrane region" description="Helical" evidence="5">
    <location>
        <begin position="299"/>
        <end position="321"/>
    </location>
</feature>
<evidence type="ECO:0000256" key="4">
    <source>
        <dbReference type="ARBA" id="ARBA00023136"/>
    </source>
</evidence>
<feature type="transmembrane region" description="Helical" evidence="5">
    <location>
        <begin position="356"/>
        <end position="378"/>
    </location>
</feature>
<feature type="transmembrane region" description="Helical" evidence="5">
    <location>
        <begin position="333"/>
        <end position="351"/>
    </location>
</feature>
<feature type="transmembrane region" description="Helical" evidence="5">
    <location>
        <begin position="398"/>
        <end position="416"/>
    </location>
</feature>
<dbReference type="EMBL" id="CAJVPL010000331">
    <property type="protein sequence ID" value="CAG8484182.1"/>
    <property type="molecule type" value="Genomic_DNA"/>
</dbReference>
<dbReference type="AlphaFoldDB" id="A0A9N8WET1"/>
<dbReference type="GO" id="GO:0016020">
    <property type="term" value="C:membrane"/>
    <property type="evidence" value="ECO:0007669"/>
    <property type="project" value="UniProtKB-SubCell"/>
</dbReference>
<keyword evidence="4 5" id="KW-0472">Membrane</keyword>
<feature type="transmembrane region" description="Helical" evidence="5">
    <location>
        <begin position="255"/>
        <end position="279"/>
    </location>
</feature>
<dbReference type="SUPFAM" id="SSF103473">
    <property type="entry name" value="MFS general substrate transporter"/>
    <property type="match status" value="1"/>
</dbReference>
<comment type="subcellular location">
    <subcellularLocation>
        <location evidence="1">Membrane</location>
        <topology evidence="1">Multi-pass membrane protein</topology>
    </subcellularLocation>
</comment>
<evidence type="ECO:0000313" key="6">
    <source>
        <dbReference type="EMBL" id="CAG8484182.1"/>
    </source>
</evidence>
<dbReference type="Pfam" id="PF07690">
    <property type="entry name" value="MFS_1"/>
    <property type="match status" value="1"/>
</dbReference>
<evidence type="ECO:0000256" key="2">
    <source>
        <dbReference type="ARBA" id="ARBA00022692"/>
    </source>
</evidence>
<dbReference type="GO" id="GO:0020037">
    <property type="term" value="F:heme binding"/>
    <property type="evidence" value="ECO:0007669"/>
    <property type="project" value="TreeGrafter"/>
</dbReference>
<dbReference type="Gene3D" id="1.20.1250.20">
    <property type="entry name" value="MFS general substrate transporter like domains"/>
    <property type="match status" value="2"/>
</dbReference>
<protein>
    <submittedName>
        <fullName evidence="6">12579_t:CDS:1</fullName>
    </submittedName>
</protein>
<gene>
    <name evidence="6" type="ORF">AGERDE_LOCUS3394</name>
</gene>
<feature type="transmembrane region" description="Helical" evidence="5">
    <location>
        <begin position="83"/>
        <end position="102"/>
    </location>
</feature>
<comment type="caution">
    <text evidence="6">The sequence shown here is derived from an EMBL/GenBank/DDBJ whole genome shotgun (WGS) entry which is preliminary data.</text>
</comment>
<evidence type="ECO:0000256" key="3">
    <source>
        <dbReference type="ARBA" id="ARBA00022989"/>
    </source>
</evidence>
<dbReference type="InterPro" id="IPR049680">
    <property type="entry name" value="FLVCR1-2_SLC49-like"/>
</dbReference>
<feature type="transmembrane region" description="Helical" evidence="5">
    <location>
        <begin position="174"/>
        <end position="198"/>
    </location>
</feature>
<dbReference type="GO" id="GO:0097037">
    <property type="term" value="P:heme export"/>
    <property type="evidence" value="ECO:0007669"/>
    <property type="project" value="TreeGrafter"/>
</dbReference>
<evidence type="ECO:0000256" key="5">
    <source>
        <dbReference type="SAM" id="Phobius"/>
    </source>
</evidence>
<keyword evidence="3 5" id="KW-1133">Transmembrane helix</keyword>
<dbReference type="InterPro" id="IPR036259">
    <property type="entry name" value="MFS_trans_sf"/>
</dbReference>
<proteinExistence type="predicted"/>
<dbReference type="PANTHER" id="PTHR10924">
    <property type="entry name" value="MAJOR FACILITATOR SUPERFAMILY PROTEIN-RELATED"/>
    <property type="match status" value="1"/>
</dbReference>